<dbReference type="RefSeq" id="WP_109683835.1">
    <property type="nucleotide sequence ID" value="NZ_QGDN01000001.1"/>
</dbReference>
<keyword evidence="1" id="KW-0472">Membrane</keyword>
<keyword evidence="1" id="KW-1133">Transmembrane helix</keyword>
<keyword evidence="3" id="KW-1185">Reference proteome</keyword>
<evidence type="ECO:0000313" key="3">
    <source>
        <dbReference type="Proteomes" id="UP000250028"/>
    </source>
</evidence>
<feature type="transmembrane region" description="Helical" evidence="1">
    <location>
        <begin position="49"/>
        <end position="72"/>
    </location>
</feature>
<dbReference type="OrthoDB" id="5186135at2"/>
<gene>
    <name evidence="2" type="ORF">SAMN04489750_0364</name>
</gene>
<name>A0A2Y9C0T6_9MICO</name>
<sequence>MPESRRVRITSSAARAARARPRAVELHEQSDVGDVYLAGLMRAQLRLSLTVLAVGAIVLGGLPLAFSLVPAISTTRIAGIGLPWWLLGVLVYPAAYLAARFYVRASTRIEQQFAEAVAEDSA</sequence>
<organism evidence="2 3">
    <name type="scientific">Branchiibius hedensis</name>
    <dbReference type="NCBI Taxonomy" id="672460"/>
    <lineage>
        <taxon>Bacteria</taxon>
        <taxon>Bacillati</taxon>
        <taxon>Actinomycetota</taxon>
        <taxon>Actinomycetes</taxon>
        <taxon>Micrococcales</taxon>
        <taxon>Dermacoccaceae</taxon>
        <taxon>Branchiibius</taxon>
    </lineage>
</organism>
<proteinExistence type="predicted"/>
<dbReference type="Proteomes" id="UP000250028">
    <property type="component" value="Unassembled WGS sequence"/>
</dbReference>
<keyword evidence="1" id="KW-0812">Transmembrane</keyword>
<evidence type="ECO:0000313" key="2">
    <source>
        <dbReference type="EMBL" id="SSA33093.1"/>
    </source>
</evidence>
<dbReference type="EMBL" id="UESZ01000001">
    <property type="protein sequence ID" value="SSA33093.1"/>
    <property type="molecule type" value="Genomic_DNA"/>
</dbReference>
<protein>
    <submittedName>
        <fullName evidence="2">Uncharacterized protein</fullName>
    </submittedName>
</protein>
<reference evidence="3" key="1">
    <citation type="submission" date="2016-10" db="EMBL/GenBank/DDBJ databases">
        <authorList>
            <person name="Varghese N."/>
            <person name="Submissions S."/>
        </authorList>
    </citation>
    <scope>NUCLEOTIDE SEQUENCE [LARGE SCALE GENOMIC DNA]</scope>
    <source>
        <strain evidence="3">DSM 22951</strain>
    </source>
</reference>
<feature type="transmembrane region" description="Helical" evidence="1">
    <location>
        <begin position="84"/>
        <end position="103"/>
    </location>
</feature>
<dbReference type="AlphaFoldDB" id="A0A2Y9C0T6"/>
<evidence type="ECO:0000256" key="1">
    <source>
        <dbReference type="SAM" id="Phobius"/>
    </source>
</evidence>
<accession>A0A2Y9C0T6</accession>